<evidence type="ECO:0000256" key="1">
    <source>
        <dbReference type="SAM" id="MobiDB-lite"/>
    </source>
</evidence>
<feature type="compositionally biased region" description="Low complexity" evidence="1">
    <location>
        <begin position="9"/>
        <end position="26"/>
    </location>
</feature>
<protein>
    <submittedName>
        <fullName evidence="2">Uncharacterized protein</fullName>
    </submittedName>
</protein>
<keyword evidence="3" id="KW-1185">Reference proteome</keyword>
<reference evidence="3" key="1">
    <citation type="journal article" date="2016" name="Genome Announc.">
        <title>Draft genome sequences of fungus Aspergillus calidoustus.</title>
        <authorList>
            <person name="Horn F."/>
            <person name="Linde J."/>
            <person name="Mattern D.J."/>
            <person name="Walther G."/>
            <person name="Guthke R."/>
            <person name="Scherlach K."/>
            <person name="Martin K."/>
            <person name="Brakhage A.A."/>
            <person name="Petzke L."/>
            <person name="Valiante V."/>
        </authorList>
    </citation>
    <scope>NUCLEOTIDE SEQUENCE [LARGE SCALE GENOMIC DNA]</scope>
    <source>
        <strain evidence="3">SF006504</strain>
    </source>
</reference>
<feature type="region of interest" description="Disordered" evidence="1">
    <location>
        <begin position="1"/>
        <end position="85"/>
    </location>
</feature>
<dbReference type="OrthoDB" id="4476768at2759"/>
<organism evidence="2 3">
    <name type="scientific">Aspergillus calidoustus</name>
    <dbReference type="NCBI Taxonomy" id="454130"/>
    <lineage>
        <taxon>Eukaryota</taxon>
        <taxon>Fungi</taxon>
        <taxon>Dikarya</taxon>
        <taxon>Ascomycota</taxon>
        <taxon>Pezizomycotina</taxon>
        <taxon>Eurotiomycetes</taxon>
        <taxon>Eurotiomycetidae</taxon>
        <taxon>Eurotiales</taxon>
        <taxon>Aspergillaceae</taxon>
        <taxon>Aspergillus</taxon>
        <taxon>Aspergillus subgen. Nidulantes</taxon>
    </lineage>
</organism>
<evidence type="ECO:0000313" key="3">
    <source>
        <dbReference type="Proteomes" id="UP000054771"/>
    </source>
</evidence>
<dbReference type="OMA" id="TAGWTIE"/>
<feature type="compositionally biased region" description="Basic and acidic residues" evidence="1">
    <location>
        <begin position="63"/>
        <end position="72"/>
    </location>
</feature>
<proteinExistence type="predicted"/>
<name>A0A0U5C5H7_ASPCI</name>
<accession>A0A0U5C5H7</accession>
<dbReference type="AlphaFoldDB" id="A0A0U5C5H7"/>
<dbReference type="EMBL" id="CDMC01000003">
    <property type="protein sequence ID" value="CEL03402.1"/>
    <property type="molecule type" value="Genomic_DNA"/>
</dbReference>
<dbReference type="Proteomes" id="UP000054771">
    <property type="component" value="Unassembled WGS sequence"/>
</dbReference>
<sequence>MQSSQNKPASGSQSQKAASSAKGASKSQKDPTAGWTIEEMLETGMDENGNPVPDPISYIDGARMSKGEHGFDEADEVSAALDDFD</sequence>
<gene>
    <name evidence="2" type="ORF">ASPCAL04557</name>
</gene>
<evidence type="ECO:0000313" key="2">
    <source>
        <dbReference type="EMBL" id="CEL03402.1"/>
    </source>
</evidence>